<comment type="caution">
    <text evidence="2">The sequence shown here is derived from an EMBL/GenBank/DDBJ whole genome shotgun (WGS) entry which is preliminary data.</text>
</comment>
<evidence type="ECO:0000256" key="1">
    <source>
        <dbReference type="SAM" id="SignalP"/>
    </source>
</evidence>
<gene>
    <name evidence="2" type="ORF">AW11_00955</name>
</gene>
<dbReference type="PROSITE" id="PS51257">
    <property type="entry name" value="PROKAR_LIPOPROTEIN"/>
    <property type="match status" value="1"/>
</dbReference>
<dbReference type="Proteomes" id="UP000022141">
    <property type="component" value="Unassembled WGS sequence"/>
</dbReference>
<dbReference type="PATRIC" id="fig|1454004.3.peg.1005"/>
<reference evidence="2" key="1">
    <citation type="submission" date="2014-02" db="EMBL/GenBank/DDBJ databases">
        <title>Expanding our view of genomic diversity in Candidatus Accumulibacter clades.</title>
        <authorList>
            <person name="Skennerton C.T."/>
            <person name="Barr J.J."/>
            <person name="Slater F.R."/>
            <person name="Bond P.L."/>
            <person name="Tyson G.W."/>
        </authorList>
    </citation>
    <scope>NUCLEOTIDE SEQUENCE [LARGE SCALE GENOMIC DNA]</scope>
</reference>
<name>A0A011QLN1_ACCRE</name>
<evidence type="ECO:0000313" key="3">
    <source>
        <dbReference type="Proteomes" id="UP000022141"/>
    </source>
</evidence>
<organism evidence="2 3">
    <name type="scientific">Accumulibacter regalis</name>
    <dbReference type="NCBI Taxonomy" id="522306"/>
    <lineage>
        <taxon>Bacteria</taxon>
        <taxon>Pseudomonadati</taxon>
        <taxon>Pseudomonadota</taxon>
        <taxon>Betaproteobacteria</taxon>
        <taxon>Candidatus Accumulibacter</taxon>
    </lineage>
</organism>
<proteinExistence type="predicted"/>
<dbReference type="EMBL" id="JEMY01000008">
    <property type="protein sequence ID" value="EXI90252.1"/>
    <property type="molecule type" value="Genomic_DNA"/>
</dbReference>
<protein>
    <recommendedName>
        <fullName evidence="4">Lipoprotein</fullName>
    </recommendedName>
</protein>
<keyword evidence="3" id="KW-1185">Reference proteome</keyword>
<feature type="signal peptide" evidence="1">
    <location>
        <begin position="1"/>
        <end position="24"/>
    </location>
</feature>
<dbReference type="AlphaFoldDB" id="A0A011QLN1"/>
<sequence length="84" mass="8692">MKAGGSIRATLLVSALLLALSACQKHESEGPAEHAGKEIDKVVAKAGQQVEKAGEEINKVVEKAGQQVEKAGEAIQDAAKGDKK</sequence>
<accession>A0A011QLN1</accession>
<evidence type="ECO:0008006" key="4">
    <source>
        <dbReference type="Google" id="ProtNLM"/>
    </source>
</evidence>
<evidence type="ECO:0000313" key="2">
    <source>
        <dbReference type="EMBL" id="EXI90252.1"/>
    </source>
</evidence>
<keyword evidence="1" id="KW-0732">Signal</keyword>
<dbReference type="STRING" id="1454004.AW11_00955"/>
<feature type="chain" id="PRO_5001463285" description="Lipoprotein" evidence="1">
    <location>
        <begin position="25"/>
        <end position="84"/>
    </location>
</feature>